<accession>A7EFY1</accession>
<protein>
    <submittedName>
        <fullName evidence="2">Uncharacterized protein</fullName>
    </submittedName>
</protein>
<feature type="compositionally biased region" description="Low complexity" evidence="1">
    <location>
        <begin position="147"/>
        <end position="164"/>
    </location>
</feature>
<proteinExistence type="predicted"/>
<name>A7EFY1_SCLS1</name>
<organism evidence="2 3">
    <name type="scientific">Sclerotinia sclerotiorum (strain ATCC 18683 / 1980 / Ss-1)</name>
    <name type="common">White mold</name>
    <name type="synonym">Whetzelinia sclerotiorum</name>
    <dbReference type="NCBI Taxonomy" id="665079"/>
    <lineage>
        <taxon>Eukaryota</taxon>
        <taxon>Fungi</taxon>
        <taxon>Dikarya</taxon>
        <taxon>Ascomycota</taxon>
        <taxon>Pezizomycotina</taxon>
        <taxon>Leotiomycetes</taxon>
        <taxon>Helotiales</taxon>
        <taxon>Sclerotiniaceae</taxon>
        <taxon>Sclerotinia</taxon>
    </lineage>
</organism>
<evidence type="ECO:0000313" key="3">
    <source>
        <dbReference type="Proteomes" id="UP000001312"/>
    </source>
</evidence>
<dbReference type="InParanoid" id="A7EFY1"/>
<keyword evidence="3" id="KW-1185">Reference proteome</keyword>
<dbReference type="HOGENOM" id="CLU_027370_0_0_1"/>
<evidence type="ECO:0000313" key="2">
    <source>
        <dbReference type="EMBL" id="EDO01747.1"/>
    </source>
</evidence>
<dbReference type="eggNOG" id="ENOG502SHR2">
    <property type="taxonomic scope" value="Eukaryota"/>
</dbReference>
<sequence>MSSAEGPRDDRPRIRILVEGSALASNNSTNKNWGKPSINEVLLFIALATQSVADEVQLLSDRKTILEHKLRYSHSQYQSLADKYAPSDPEIASTLAKLQLPPDSQITIPDRGGFVPLPLRKQPTSKQQTAVAIRDGRRAAQRLAAVSGKSAGSTTSKSISGGSSNMRLSARRTSLSTVLEQDFTVPGKKSSLLCPFVTMPDGTKPMKNPNAQDTSTGESDQPLTPVDTQDPTPHHSSDPICAQMYAETMSSQPPSATGPGAQCPIRYLNQHSPEEIARYFETHKHEVPRSHEVCVKRYQRNEDDVRMIDAKYGNLVSMIQGLGQKHQPMLPTKEEQEACEVERASNERVENWANNVSVDGDESLQETKSTPADDRESRFDRPMKEVRVGESPSRPWGISVPIYDQPSDHRPVSPPPAPVSVPLDSYSKPPGKCPFGHTAESNAEPKSTREVPTTPAEADRPAACPFGQGQKAKDETPSTHYNAPPVFHDRPAFIQPEQLQRHGNGPKMVFTGPVFIGYPIEQAMAFMRQYQAQNTE</sequence>
<feature type="compositionally biased region" description="Basic and acidic residues" evidence="1">
    <location>
        <begin position="371"/>
        <end position="388"/>
    </location>
</feature>
<dbReference type="STRING" id="665079.A7EFY1"/>
<gene>
    <name evidence="2" type="ORF">SS1G_04222</name>
</gene>
<evidence type="ECO:0000256" key="1">
    <source>
        <dbReference type="SAM" id="MobiDB-lite"/>
    </source>
</evidence>
<feature type="region of interest" description="Disordered" evidence="1">
    <location>
        <begin position="353"/>
        <end position="477"/>
    </location>
</feature>
<dbReference type="OMA" id="SHAICVQ"/>
<dbReference type="EMBL" id="CH476625">
    <property type="protein sequence ID" value="EDO01747.1"/>
    <property type="molecule type" value="Genomic_DNA"/>
</dbReference>
<feature type="region of interest" description="Disordered" evidence="1">
    <location>
        <begin position="199"/>
        <end position="238"/>
    </location>
</feature>
<feature type="compositionally biased region" description="Polar residues" evidence="1">
    <location>
        <begin position="209"/>
        <end position="231"/>
    </location>
</feature>
<feature type="region of interest" description="Disordered" evidence="1">
    <location>
        <begin position="143"/>
        <end position="168"/>
    </location>
</feature>
<dbReference type="Proteomes" id="UP000001312">
    <property type="component" value="Unassembled WGS sequence"/>
</dbReference>
<reference evidence="3" key="1">
    <citation type="journal article" date="2011" name="PLoS Genet.">
        <title>Genomic analysis of the necrotrophic fungal pathogens Sclerotinia sclerotiorum and Botrytis cinerea.</title>
        <authorList>
            <person name="Amselem J."/>
            <person name="Cuomo C.A."/>
            <person name="van Kan J.A."/>
            <person name="Viaud M."/>
            <person name="Benito E.P."/>
            <person name="Couloux A."/>
            <person name="Coutinho P.M."/>
            <person name="de Vries R.P."/>
            <person name="Dyer P.S."/>
            <person name="Fillinger S."/>
            <person name="Fournier E."/>
            <person name="Gout L."/>
            <person name="Hahn M."/>
            <person name="Kohn L."/>
            <person name="Lapalu N."/>
            <person name="Plummer K.M."/>
            <person name="Pradier J.M."/>
            <person name="Quevillon E."/>
            <person name="Sharon A."/>
            <person name="Simon A."/>
            <person name="ten Have A."/>
            <person name="Tudzynski B."/>
            <person name="Tudzynski P."/>
            <person name="Wincker P."/>
            <person name="Andrew M."/>
            <person name="Anthouard V."/>
            <person name="Beever R.E."/>
            <person name="Beffa R."/>
            <person name="Benoit I."/>
            <person name="Bouzid O."/>
            <person name="Brault B."/>
            <person name="Chen Z."/>
            <person name="Choquer M."/>
            <person name="Collemare J."/>
            <person name="Cotton P."/>
            <person name="Danchin E.G."/>
            <person name="Da Silva C."/>
            <person name="Gautier A."/>
            <person name="Giraud C."/>
            <person name="Giraud T."/>
            <person name="Gonzalez C."/>
            <person name="Grossetete S."/>
            <person name="Guldener U."/>
            <person name="Henrissat B."/>
            <person name="Howlett B.J."/>
            <person name="Kodira C."/>
            <person name="Kretschmer M."/>
            <person name="Lappartient A."/>
            <person name="Leroch M."/>
            <person name="Levis C."/>
            <person name="Mauceli E."/>
            <person name="Neuveglise C."/>
            <person name="Oeser B."/>
            <person name="Pearson M."/>
            <person name="Poulain J."/>
            <person name="Poussereau N."/>
            <person name="Quesneville H."/>
            <person name="Rascle C."/>
            <person name="Schumacher J."/>
            <person name="Segurens B."/>
            <person name="Sexton A."/>
            <person name="Silva E."/>
            <person name="Sirven C."/>
            <person name="Soanes D.M."/>
            <person name="Talbot N.J."/>
            <person name="Templeton M."/>
            <person name="Yandava C."/>
            <person name="Yarden O."/>
            <person name="Zeng Q."/>
            <person name="Rollins J.A."/>
            <person name="Lebrun M.H."/>
            <person name="Dickman M."/>
        </authorList>
    </citation>
    <scope>NUCLEOTIDE SEQUENCE [LARGE SCALE GENOMIC DNA]</scope>
    <source>
        <strain evidence="3">ATCC 18683 / 1980 / Ss-1</strain>
    </source>
</reference>
<dbReference type="AlphaFoldDB" id="A7EFY1"/>
<dbReference type="RefSeq" id="XP_001594415.1">
    <property type="nucleotide sequence ID" value="XM_001594365.1"/>
</dbReference>
<dbReference type="KEGG" id="ssl:SS1G_04222"/>
<dbReference type="GeneID" id="5490760"/>